<protein>
    <submittedName>
        <fullName evidence="7">Extracellular solute-binding protein</fullName>
    </submittedName>
    <submittedName>
        <fullName evidence="6">Maltose ABC transporter periplasmic protein</fullName>
    </submittedName>
</protein>
<dbReference type="GO" id="GO:1901982">
    <property type="term" value="F:maltose binding"/>
    <property type="evidence" value="ECO:0007669"/>
    <property type="project" value="TreeGrafter"/>
</dbReference>
<reference evidence="7 9" key="2">
    <citation type="submission" date="2018-08" db="EMBL/GenBank/DDBJ databases">
        <title>A genome reference for cultivated species of the human gut microbiota.</title>
        <authorList>
            <person name="Zou Y."/>
            <person name="Xue W."/>
            <person name="Luo G."/>
        </authorList>
    </citation>
    <scope>NUCLEOTIDE SEQUENCE [LARGE SCALE GENOMIC DNA]</scope>
    <source>
        <strain evidence="7 9">AM27-11</strain>
    </source>
</reference>
<dbReference type="AlphaFoldDB" id="A0A174FXH9"/>
<evidence type="ECO:0000256" key="4">
    <source>
        <dbReference type="SAM" id="MobiDB-lite"/>
    </source>
</evidence>
<name>A0A174FXH9_9FIRM</name>
<keyword evidence="3 5" id="KW-0732">Signal</keyword>
<feature type="region of interest" description="Disordered" evidence="4">
    <location>
        <begin position="24"/>
        <end position="48"/>
    </location>
</feature>
<feature type="chain" id="PRO_5041795133" evidence="5">
    <location>
        <begin position="23"/>
        <end position="452"/>
    </location>
</feature>
<dbReference type="GO" id="GO:0015768">
    <property type="term" value="P:maltose transport"/>
    <property type="evidence" value="ECO:0007669"/>
    <property type="project" value="TreeGrafter"/>
</dbReference>
<dbReference type="EMBL" id="CYYR01000041">
    <property type="protein sequence ID" value="CUO52805.1"/>
    <property type="molecule type" value="Genomic_DNA"/>
</dbReference>
<comment type="similarity">
    <text evidence="1">Belongs to the bacterial solute-binding protein 1 family.</text>
</comment>
<reference evidence="6 8" key="1">
    <citation type="submission" date="2015-09" db="EMBL/GenBank/DDBJ databases">
        <authorList>
            <consortium name="Pathogen Informatics"/>
        </authorList>
    </citation>
    <scope>NUCLEOTIDE SEQUENCE [LARGE SCALE GENOMIC DNA]</scope>
    <source>
        <strain evidence="6 8">2789STDY5608835</strain>
    </source>
</reference>
<evidence type="ECO:0000256" key="3">
    <source>
        <dbReference type="ARBA" id="ARBA00022729"/>
    </source>
</evidence>
<dbReference type="Pfam" id="PF01547">
    <property type="entry name" value="SBP_bac_1"/>
    <property type="match status" value="1"/>
</dbReference>
<evidence type="ECO:0000256" key="1">
    <source>
        <dbReference type="ARBA" id="ARBA00008520"/>
    </source>
</evidence>
<proteinExistence type="inferred from homology"/>
<evidence type="ECO:0000313" key="8">
    <source>
        <dbReference type="Proteomes" id="UP000095395"/>
    </source>
</evidence>
<dbReference type="GO" id="GO:0055052">
    <property type="term" value="C:ATP-binding cassette (ABC) transporter complex, substrate-binding subunit-containing"/>
    <property type="evidence" value="ECO:0007669"/>
    <property type="project" value="TreeGrafter"/>
</dbReference>
<dbReference type="PROSITE" id="PS51257">
    <property type="entry name" value="PROKAR_LIPOPROTEIN"/>
    <property type="match status" value="1"/>
</dbReference>
<evidence type="ECO:0000313" key="6">
    <source>
        <dbReference type="EMBL" id="CUO52805.1"/>
    </source>
</evidence>
<dbReference type="Gene3D" id="3.40.190.10">
    <property type="entry name" value="Periplasmic binding protein-like II"/>
    <property type="match status" value="1"/>
</dbReference>
<dbReference type="EMBL" id="QSKW01000001">
    <property type="protein sequence ID" value="RHF00358.1"/>
    <property type="molecule type" value="Genomic_DNA"/>
</dbReference>
<accession>A0A174FXH9</accession>
<dbReference type="PANTHER" id="PTHR30061:SF50">
    <property type="entry name" value="MALTOSE_MALTODEXTRIN-BINDING PERIPLASMIC PROTEIN"/>
    <property type="match status" value="1"/>
</dbReference>
<dbReference type="InterPro" id="IPR006059">
    <property type="entry name" value="SBP"/>
</dbReference>
<organism evidence="6 8">
    <name type="scientific">Roseburia inulinivorans</name>
    <dbReference type="NCBI Taxonomy" id="360807"/>
    <lineage>
        <taxon>Bacteria</taxon>
        <taxon>Bacillati</taxon>
        <taxon>Bacillota</taxon>
        <taxon>Clostridia</taxon>
        <taxon>Lachnospirales</taxon>
        <taxon>Lachnospiraceae</taxon>
        <taxon>Roseburia</taxon>
    </lineage>
</organism>
<dbReference type="Proteomes" id="UP000095395">
    <property type="component" value="Unassembled WGS sequence"/>
</dbReference>
<evidence type="ECO:0000256" key="2">
    <source>
        <dbReference type="ARBA" id="ARBA00022448"/>
    </source>
</evidence>
<dbReference type="PANTHER" id="PTHR30061">
    <property type="entry name" value="MALTOSE-BINDING PERIPLASMIC PROTEIN"/>
    <property type="match status" value="1"/>
</dbReference>
<evidence type="ECO:0000313" key="7">
    <source>
        <dbReference type="EMBL" id="RHF00358.1"/>
    </source>
</evidence>
<evidence type="ECO:0000313" key="9">
    <source>
        <dbReference type="Proteomes" id="UP000286271"/>
    </source>
</evidence>
<gene>
    <name evidence="7" type="ORF">DW707_00285</name>
    <name evidence="6" type="ORF">ERS852392_03430</name>
</gene>
<dbReference type="GO" id="GO:0042956">
    <property type="term" value="P:maltodextrin transmembrane transport"/>
    <property type="evidence" value="ECO:0007669"/>
    <property type="project" value="TreeGrafter"/>
</dbReference>
<keyword evidence="2" id="KW-0813">Transport</keyword>
<dbReference type="Proteomes" id="UP000286271">
    <property type="component" value="Unassembled WGS sequence"/>
</dbReference>
<feature type="compositionally biased region" description="Polar residues" evidence="4">
    <location>
        <begin position="24"/>
        <end position="45"/>
    </location>
</feature>
<dbReference type="RefSeq" id="WP_055303431.1">
    <property type="nucleotide sequence ID" value="NZ_CYYR01000041.1"/>
</dbReference>
<feature type="signal peptide" evidence="5">
    <location>
        <begin position="1"/>
        <end position="22"/>
    </location>
</feature>
<sequence>MKKRIIAAVMATLVGLSMVGCGSTSSDNSSQNKTDNTDSTAQAETSDGEKNPVTIRFYNYALSETAKADWWENTIANFEKENDWIDIETVTVDYNSIVSTFTNDIASGLSVDMIYGEVSWIPALAEAGFIQQPSQVLSKDFYDGYYDYVLDQFMYNGEVYGVPHYYTNSVIYVNKDLVEAAGLSLEEFPDTLDGLKEWIETLSDYYKSDDSISTIFGLTTAEVPATGSNINAIYTAFGGTLINEDGTLADLTEEPNKTAMNETLDFYKYLISNGYTQENLKLKDYRAAFGAGNVCMYVDSSWGYAQIGEVDTNAANFTRAEALPTTMGTNGKGNSLVESHCFLLGSSLTDEQKEAIDLFVQYCTSTDTMQEYLNNIGLAFPAHKNMEDCQISPILADAQEGVSHVVKQPMIASLSSVQVELATMVLNYVSNGMSEEDAINNYISQAEYYINQ</sequence>
<evidence type="ECO:0000256" key="5">
    <source>
        <dbReference type="SAM" id="SignalP"/>
    </source>
</evidence>
<dbReference type="SUPFAM" id="SSF53850">
    <property type="entry name" value="Periplasmic binding protein-like II"/>
    <property type="match status" value="1"/>
</dbReference>